<keyword evidence="5" id="KW-1185">Reference proteome</keyword>
<feature type="compositionally biased region" description="Basic and acidic residues" evidence="1">
    <location>
        <begin position="328"/>
        <end position="343"/>
    </location>
</feature>
<evidence type="ECO:0000259" key="3">
    <source>
        <dbReference type="PROSITE" id="PS51724"/>
    </source>
</evidence>
<dbReference type="InterPro" id="IPR007730">
    <property type="entry name" value="SPOR-like_dom"/>
</dbReference>
<keyword evidence="2" id="KW-0812">Transmembrane</keyword>
<accession>A0A0Q4B2C3</accession>
<dbReference type="AlphaFoldDB" id="A0A0Q4B2C3"/>
<protein>
    <recommendedName>
        <fullName evidence="3">SPOR domain-containing protein</fullName>
    </recommendedName>
</protein>
<reference evidence="4" key="1">
    <citation type="submission" date="2015-08" db="EMBL/GenBank/DDBJ databases">
        <title>Candidatus Bacteriodes Periocalifornicus.</title>
        <authorList>
            <person name="McLean J.S."/>
            <person name="Kelley S."/>
        </authorList>
    </citation>
    <scope>NUCLEOTIDE SEQUENCE [LARGE SCALE GENOMIC DNA]</scope>
    <source>
        <strain evidence="4">12B</strain>
    </source>
</reference>
<dbReference type="Proteomes" id="UP000054172">
    <property type="component" value="Unassembled WGS sequence"/>
</dbReference>
<feature type="region of interest" description="Disordered" evidence="1">
    <location>
        <begin position="315"/>
        <end position="369"/>
    </location>
</feature>
<dbReference type="PATRIC" id="fig|1702214.3.peg.2128"/>
<comment type="caution">
    <text evidence="4">The sequence shown here is derived from an EMBL/GenBank/DDBJ whole genome shotgun (WGS) entry which is preliminary data.</text>
</comment>
<name>A0A0Q4B2C3_9BACT</name>
<feature type="compositionally biased region" description="Low complexity" evidence="1">
    <location>
        <begin position="125"/>
        <end position="139"/>
    </location>
</feature>
<sequence length="447" mass="46987">MDLYSIVANVVRGGNRLILPGLGAFLVKAGSGVFRAEDVTFSPFLRYNDGALEGELVRALSQGPAEAHASAVRLVEEINRRLSAGERVEFPGLGWLQEAGTNQPIFIPEGAAGSAGFPPSSTPENNSGGAATGQGNQQGEVGQSSPPVVNPVASQHVGSTAPMGEPTVGWGRVKSASATQEEGVLGAQAGQSGSSARVVSGDKFADCSVPVRGESAPINAQARVRKPGPPRYVTRAKPAPAPRLAKRGGRLWVVFCTVLGLLVLVLLADWLWVGRVWPYVLEELGIEGYGIPVFPGVILPEEPVVLDDSLDVKPEQVPVEQSPQVSTSKEKGGESEQVRDYGKRAASAGVESSPSSPSPQEGGAGLGRLPSASASRPFHIVLGSFREPENADRFVLQLRQSGLNPQVIAQESGMHAVVVASYDGYAGVLSGLEEVRKQYPQAWILQR</sequence>
<feature type="compositionally biased region" description="Low complexity" evidence="1">
    <location>
        <begin position="345"/>
        <end position="361"/>
    </location>
</feature>
<keyword evidence="2" id="KW-1133">Transmembrane helix</keyword>
<feature type="compositionally biased region" description="Polar residues" evidence="1">
    <location>
        <begin position="140"/>
        <end position="158"/>
    </location>
</feature>
<dbReference type="STRING" id="1702214.AL399_01750"/>
<proteinExistence type="predicted"/>
<keyword evidence="2" id="KW-0472">Membrane</keyword>
<dbReference type="GO" id="GO:0042834">
    <property type="term" value="F:peptidoglycan binding"/>
    <property type="evidence" value="ECO:0007669"/>
    <property type="project" value="InterPro"/>
</dbReference>
<feature type="transmembrane region" description="Helical" evidence="2">
    <location>
        <begin position="251"/>
        <end position="273"/>
    </location>
</feature>
<gene>
    <name evidence="4" type="ORF">AL399_01750</name>
</gene>
<feature type="region of interest" description="Disordered" evidence="1">
    <location>
        <begin position="107"/>
        <end position="166"/>
    </location>
</feature>
<dbReference type="PROSITE" id="PS51724">
    <property type="entry name" value="SPOR"/>
    <property type="match status" value="1"/>
</dbReference>
<evidence type="ECO:0000256" key="2">
    <source>
        <dbReference type="SAM" id="Phobius"/>
    </source>
</evidence>
<dbReference type="InterPro" id="IPR036680">
    <property type="entry name" value="SPOR-like_sf"/>
</dbReference>
<dbReference type="Pfam" id="PF05036">
    <property type="entry name" value="SPOR"/>
    <property type="match status" value="1"/>
</dbReference>
<dbReference type="SUPFAM" id="SSF110997">
    <property type="entry name" value="Sporulation related repeat"/>
    <property type="match status" value="1"/>
</dbReference>
<feature type="domain" description="SPOR" evidence="3">
    <location>
        <begin position="372"/>
        <end position="447"/>
    </location>
</feature>
<evidence type="ECO:0000256" key="1">
    <source>
        <dbReference type="SAM" id="MobiDB-lite"/>
    </source>
</evidence>
<evidence type="ECO:0000313" key="4">
    <source>
        <dbReference type="EMBL" id="KQM09423.1"/>
    </source>
</evidence>
<organism evidence="4 5">
    <name type="scientific">Candidatus [Bacteroides] periocalifornicus</name>
    <dbReference type="NCBI Taxonomy" id="1702214"/>
    <lineage>
        <taxon>Bacteria</taxon>
        <taxon>Pseudomonadati</taxon>
        <taxon>Bacteroidota</taxon>
    </lineage>
</organism>
<dbReference type="EMBL" id="LIIK01000005">
    <property type="protein sequence ID" value="KQM09423.1"/>
    <property type="molecule type" value="Genomic_DNA"/>
</dbReference>
<dbReference type="Gene3D" id="3.30.70.1070">
    <property type="entry name" value="Sporulation related repeat"/>
    <property type="match status" value="1"/>
</dbReference>
<evidence type="ECO:0000313" key="5">
    <source>
        <dbReference type="Proteomes" id="UP000054172"/>
    </source>
</evidence>